<dbReference type="Proteomes" id="UP000201169">
    <property type="component" value="Chromosome"/>
</dbReference>
<dbReference type="AlphaFoldDB" id="A0A222MW63"/>
<dbReference type="RefSeq" id="WP_245807429.1">
    <property type="nucleotide sequence ID" value="NZ_CP022347.1"/>
</dbReference>
<dbReference type="Pfam" id="PF04748">
    <property type="entry name" value="Polysacc_deac_2"/>
    <property type="match status" value="1"/>
</dbReference>
<dbReference type="PANTHER" id="PTHR30105:SF2">
    <property type="entry name" value="DIVERGENT POLYSACCHARIDE DEACETYLASE SUPERFAMILY"/>
    <property type="match status" value="1"/>
</dbReference>
<dbReference type="SUPFAM" id="SSF88713">
    <property type="entry name" value="Glycoside hydrolase/deacetylase"/>
    <property type="match status" value="1"/>
</dbReference>
<dbReference type="InterPro" id="IPR006837">
    <property type="entry name" value="Divergent_DAC"/>
</dbReference>
<reference evidence="1 2" key="1">
    <citation type="submission" date="2017-07" db="EMBL/GenBank/DDBJ databases">
        <title>Analysis of two Campylobacter avium genomes and identification of a novel hippuricase gene.</title>
        <authorList>
            <person name="Miller W.G."/>
            <person name="Chapman M.H."/>
            <person name="Yee E."/>
            <person name="Revez J."/>
            <person name="Bono J.L."/>
            <person name="Rossi M."/>
        </authorList>
    </citation>
    <scope>NUCLEOTIDE SEQUENCE [LARGE SCALE GENOMIC DNA]</scope>
    <source>
        <strain evidence="1 2">LMG 24591</strain>
    </source>
</reference>
<dbReference type="Gene3D" id="3.20.20.370">
    <property type="entry name" value="Glycoside hydrolase/deacetylase"/>
    <property type="match status" value="1"/>
</dbReference>
<proteinExistence type="predicted"/>
<gene>
    <name evidence="1" type="ORF">CAV_0607</name>
</gene>
<dbReference type="CDD" id="cd10936">
    <property type="entry name" value="CE4_DAC2"/>
    <property type="match status" value="1"/>
</dbReference>
<sequence length="373" mass="42846">MKKFLLIVLSLALLMLLFGLIFLRQENEVVDTKALEINKSTANIKSEVNTTKLKKGLFADYDDSVEDTHLQDDFFVKEQEKVKEALKEEKKQSILEPKIQDVNLSSKAKDTNLSDDIKDINLSDRNLSSEKNTTSIEFNSSVIFNKNKKSTYFKADKQARLAIIIDDMSSKEQVKALKNTGLKLNPSFFPRDKNHPNTHIYAKEFDFFMVHLPLAALNFKNEEIQTLKPHQSQEQISAKIQSIKNDFKDLKFINNHTGSLFTSDANAMRKLFLALDNFDLIFVDSLTTNSSKVRTVARDFNQTYIKRDIFLDNYDDINYIKKQIKKAVNLAKKNGFAIAIAHPKKNTFKALMQSKDVLNEVKLVYLSEIYGTY</sequence>
<dbReference type="PANTHER" id="PTHR30105">
    <property type="entry name" value="UNCHARACTERIZED YIBQ-RELATED"/>
    <property type="match status" value="1"/>
</dbReference>
<evidence type="ECO:0000313" key="2">
    <source>
        <dbReference type="Proteomes" id="UP000201169"/>
    </source>
</evidence>
<dbReference type="InterPro" id="IPR011330">
    <property type="entry name" value="Glyco_hydro/deAcase_b/a-brl"/>
</dbReference>
<dbReference type="GO" id="GO:0005975">
    <property type="term" value="P:carbohydrate metabolic process"/>
    <property type="evidence" value="ECO:0007669"/>
    <property type="project" value="InterPro"/>
</dbReference>
<organism evidence="1 2">
    <name type="scientific">Campylobacter avium LMG 24591</name>
    <dbReference type="NCBI Taxonomy" id="522484"/>
    <lineage>
        <taxon>Bacteria</taxon>
        <taxon>Pseudomonadati</taxon>
        <taxon>Campylobacterota</taxon>
        <taxon>Epsilonproteobacteria</taxon>
        <taxon>Campylobacterales</taxon>
        <taxon>Campylobacteraceae</taxon>
        <taxon>Campylobacter</taxon>
    </lineage>
</organism>
<protein>
    <submittedName>
        <fullName evidence="1">Divergent polysaccharide deacetylase</fullName>
    </submittedName>
</protein>
<evidence type="ECO:0000313" key="1">
    <source>
        <dbReference type="EMBL" id="ASQ30274.1"/>
    </source>
</evidence>
<dbReference type="EMBL" id="CP022347">
    <property type="protein sequence ID" value="ASQ30274.1"/>
    <property type="molecule type" value="Genomic_DNA"/>
</dbReference>
<dbReference type="KEGG" id="cavi:CAV_0607"/>
<keyword evidence="2" id="KW-1185">Reference proteome</keyword>
<accession>A0A222MW63</accession>
<name>A0A222MW63_9BACT</name>